<dbReference type="SMART" id="SM01340">
    <property type="entry name" value="DNA_mis_repair"/>
    <property type="match status" value="1"/>
</dbReference>
<evidence type="ECO:0000259" key="6">
    <source>
        <dbReference type="SMART" id="SM01340"/>
    </source>
</evidence>
<dbReference type="SUPFAM" id="SSF55874">
    <property type="entry name" value="ATPase domain of HSP90 chaperone/DNA topoisomerase II/histidine kinase"/>
    <property type="match status" value="1"/>
</dbReference>
<keyword evidence="5" id="KW-0539">Nucleus</keyword>
<dbReference type="EMBL" id="KV453842">
    <property type="protein sequence ID" value="ODV89875.1"/>
    <property type="molecule type" value="Genomic_DNA"/>
</dbReference>
<dbReference type="GO" id="GO:0030983">
    <property type="term" value="F:mismatched DNA binding"/>
    <property type="evidence" value="ECO:0007669"/>
    <property type="project" value="InterPro"/>
</dbReference>
<dbReference type="FunFam" id="3.30.230.10:FF:000014">
    <property type="entry name" value="DNA mismatch repair protein Mlh1"/>
    <property type="match status" value="1"/>
</dbReference>
<dbReference type="Pfam" id="PF16413">
    <property type="entry name" value="Mlh1_C"/>
    <property type="match status" value="1"/>
</dbReference>
<dbReference type="AlphaFoldDB" id="A0A1E4TDN3"/>
<evidence type="ECO:0000256" key="4">
    <source>
        <dbReference type="ARBA" id="ARBA00023204"/>
    </source>
</evidence>
<dbReference type="Pfam" id="PF13589">
    <property type="entry name" value="HATPase_c_3"/>
    <property type="match status" value="1"/>
</dbReference>
<keyword evidence="4" id="KW-0234">DNA repair</keyword>
<dbReference type="SUPFAM" id="SSF54211">
    <property type="entry name" value="Ribosomal protein S5 domain 2-like"/>
    <property type="match status" value="1"/>
</dbReference>
<evidence type="ECO:0000256" key="5">
    <source>
        <dbReference type="ARBA" id="ARBA00023242"/>
    </source>
</evidence>
<evidence type="ECO:0000313" key="7">
    <source>
        <dbReference type="EMBL" id="ODV89875.1"/>
    </source>
</evidence>
<protein>
    <recommendedName>
        <fullName evidence="6">DNA mismatch repair protein S5 domain-containing protein</fullName>
    </recommendedName>
</protein>
<evidence type="ECO:0000256" key="1">
    <source>
        <dbReference type="ARBA" id="ARBA00004123"/>
    </source>
</evidence>
<dbReference type="InterPro" id="IPR014762">
    <property type="entry name" value="DNA_mismatch_repair_CS"/>
</dbReference>
<evidence type="ECO:0000256" key="3">
    <source>
        <dbReference type="ARBA" id="ARBA00022763"/>
    </source>
</evidence>
<dbReference type="NCBIfam" id="TIGR00585">
    <property type="entry name" value="mutl"/>
    <property type="match status" value="1"/>
</dbReference>
<evidence type="ECO:0000256" key="2">
    <source>
        <dbReference type="ARBA" id="ARBA00006082"/>
    </source>
</evidence>
<dbReference type="InterPro" id="IPR038973">
    <property type="entry name" value="MutL/Mlh/Pms-like"/>
</dbReference>
<keyword evidence="3" id="KW-0227">DNA damage</keyword>
<dbReference type="InterPro" id="IPR020568">
    <property type="entry name" value="Ribosomal_Su5_D2-typ_SF"/>
</dbReference>
<dbReference type="InterPro" id="IPR032189">
    <property type="entry name" value="Mlh1_C"/>
</dbReference>
<dbReference type="InterPro" id="IPR036890">
    <property type="entry name" value="HATPase_C_sf"/>
</dbReference>
<dbReference type="GO" id="GO:0006298">
    <property type="term" value="P:mismatch repair"/>
    <property type="evidence" value="ECO:0007669"/>
    <property type="project" value="InterPro"/>
</dbReference>
<dbReference type="GO" id="GO:0016887">
    <property type="term" value="F:ATP hydrolysis activity"/>
    <property type="evidence" value="ECO:0007669"/>
    <property type="project" value="InterPro"/>
</dbReference>
<proteinExistence type="inferred from homology"/>
<dbReference type="Proteomes" id="UP000095023">
    <property type="component" value="Unassembled WGS sequence"/>
</dbReference>
<reference evidence="8" key="1">
    <citation type="submission" date="2016-02" db="EMBL/GenBank/DDBJ databases">
        <title>Comparative genomics of biotechnologically important yeasts.</title>
        <authorList>
            <consortium name="DOE Joint Genome Institute"/>
            <person name="Riley R."/>
            <person name="Haridas S."/>
            <person name="Wolfe K.H."/>
            <person name="Lopes M.R."/>
            <person name="Hittinger C.T."/>
            <person name="Goker M."/>
            <person name="Salamov A."/>
            <person name="Wisecaver J."/>
            <person name="Long T.M."/>
            <person name="Aerts A.L."/>
            <person name="Barry K."/>
            <person name="Choi C."/>
            <person name="Clum A."/>
            <person name="Coughlan A.Y."/>
            <person name="Deshpande S."/>
            <person name="Douglass A.P."/>
            <person name="Hanson S.J."/>
            <person name="Klenk H.-P."/>
            <person name="Labutti K."/>
            <person name="Lapidus A."/>
            <person name="Lindquist E."/>
            <person name="Lipzen A."/>
            <person name="Meier-Kolthoff J.P."/>
            <person name="Ohm R.A."/>
            <person name="Otillar R.P."/>
            <person name="Pangilinan J."/>
            <person name="Peng Y."/>
            <person name="Rokas A."/>
            <person name="Rosa C.A."/>
            <person name="Scheuner C."/>
            <person name="Sibirny A.A."/>
            <person name="Slot J.C."/>
            <person name="Stielow J.B."/>
            <person name="Sun H."/>
            <person name="Kurtzman C.P."/>
            <person name="Blackwell M."/>
            <person name="Jeffries T.W."/>
            <person name="Grigoriev I.V."/>
        </authorList>
    </citation>
    <scope>NUCLEOTIDE SEQUENCE [LARGE SCALE GENOMIC DNA]</scope>
    <source>
        <strain evidence="8">NRRL Y-17796</strain>
    </source>
</reference>
<dbReference type="GO" id="GO:0061982">
    <property type="term" value="P:meiosis I cell cycle process"/>
    <property type="evidence" value="ECO:0007669"/>
    <property type="project" value="UniProtKB-ARBA"/>
</dbReference>
<organism evidence="7 8">
    <name type="scientific">Tortispora caseinolytica NRRL Y-17796</name>
    <dbReference type="NCBI Taxonomy" id="767744"/>
    <lineage>
        <taxon>Eukaryota</taxon>
        <taxon>Fungi</taxon>
        <taxon>Dikarya</taxon>
        <taxon>Ascomycota</taxon>
        <taxon>Saccharomycotina</taxon>
        <taxon>Trigonopsidomycetes</taxon>
        <taxon>Trigonopsidales</taxon>
        <taxon>Trigonopsidaceae</taxon>
        <taxon>Tortispora</taxon>
    </lineage>
</organism>
<dbReference type="OrthoDB" id="10263226at2759"/>
<accession>A0A1E4TDN3</accession>
<dbReference type="Pfam" id="PF01119">
    <property type="entry name" value="DNA_mis_repair"/>
    <property type="match status" value="1"/>
</dbReference>
<dbReference type="Gene3D" id="3.30.230.10">
    <property type="match status" value="1"/>
</dbReference>
<dbReference type="PANTHER" id="PTHR10073">
    <property type="entry name" value="DNA MISMATCH REPAIR PROTEIN MLH, PMS, MUTL"/>
    <property type="match status" value="1"/>
</dbReference>
<dbReference type="FunFam" id="3.30.565.10:FF:000003">
    <property type="entry name" value="DNA mismatch repair endonuclease MutL"/>
    <property type="match status" value="1"/>
</dbReference>
<comment type="similarity">
    <text evidence="2">Belongs to the DNA mismatch repair MutL/HexB family.</text>
</comment>
<sequence>MSIRPLDEKVVNRIAAGEIVVSPANALKEVLENALDAGSAVVNVVAAEGGLKLLQVSDAGTGIAKEDLPILAQRFTTSKLDSFEGLSSLSTYGFRGEALASISHVSRLTVTTRTQQSNVAYRAQYRDGVMTGDPEPIAGRVGTTITIEDMFYNNRSRLAAFRSHRDEFAKIVEVVARYAIKCATVAFTVKKQGDPHFTISLNASMSKLNRLKNVFGAVANDLIEMRLQSEDMATLGLRSALCYFTKPSYHGKKSVPPVFFINGRLVQCDPLRRGLNNIYSSFLQKGTHSFVYLEMEVDPAILDVNIHPTKREVRFLNEEEIISHICTSVLNQLAVADSSHTFVSQPVSHSPAPARMALAPKKTYENRLVRTSSTQQKITGLLFSQAKSKMISRSTDTEFEQVQLKSISELRRQIEVGYDIEATKIFSGHAYVGIIDGKKRLAAVQYDIRLLLVDYGLAAFELFYQLGLSEFANFGRLELEPAVNIREMLELSRKETANLSDNDIQEITTQLADASEMLSEYFNMDITEDGYLESIPLLLKGYVPSLEKLPSFLLKLGQAVDWTQEKQFFDGFLRQLAYFYVPLPLQEGEESRTIEHVLFPAFKKYLIASSEVKESIVELANLPTLYKVFERC</sequence>
<keyword evidence="8" id="KW-1185">Reference proteome</keyword>
<evidence type="ECO:0000313" key="8">
    <source>
        <dbReference type="Proteomes" id="UP000095023"/>
    </source>
</evidence>
<dbReference type="PANTHER" id="PTHR10073:SF12">
    <property type="entry name" value="DNA MISMATCH REPAIR PROTEIN MLH1"/>
    <property type="match status" value="1"/>
</dbReference>
<dbReference type="CDD" id="cd16926">
    <property type="entry name" value="HATPase_MutL-MLH-PMS-like"/>
    <property type="match status" value="1"/>
</dbReference>
<dbReference type="GO" id="GO:0032389">
    <property type="term" value="C:MutLalpha complex"/>
    <property type="evidence" value="ECO:0007669"/>
    <property type="project" value="TreeGrafter"/>
</dbReference>
<dbReference type="Gene3D" id="3.30.565.10">
    <property type="entry name" value="Histidine kinase-like ATPase, C-terminal domain"/>
    <property type="match status" value="1"/>
</dbReference>
<gene>
    <name evidence="7" type="ORF">CANCADRAFT_147756</name>
</gene>
<dbReference type="GO" id="GO:0005524">
    <property type="term" value="F:ATP binding"/>
    <property type="evidence" value="ECO:0007669"/>
    <property type="project" value="InterPro"/>
</dbReference>
<feature type="domain" description="DNA mismatch repair protein S5" evidence="6">
    <location>
        <begin position="211"/>
        <end position="334"/>
    </location>
</feature>
<comment type="subcellular location">
    <subcellularLocation>
        <location evidence="1">Nucleus</location>
    </subcellularLocation>
</comment>
<dbReference type="InterPro" id="IPR002099">
    <property type="entry name" value="MutL/Mlh/PMS"/>
</dbReference>
<dbReference type="InterPro" id="IPR013507">
    <property type="entry name" value="DNA_mismatch_S5_2-like"/>
</dbReference>
<dbReference type="GO" id="GO:0140664">
    <property type="term" value="F:ATP-dependent DNA damage sensor activity"/>
    <property type="evidence" value="ECO:0007669"/>
    <property type="project" value="InterPro"/>
</dbReference>
<name>A0A1E4TDN3_9ASCO</name>
<dbReference type="PROSITE" id="PS00058">
    <property type="entry name" value="DNA_MISMATCH_REPAIR_1"/>
    <property type="match status" value="1"/>
</dbReference>
<dbReference type="InterPro" id="IPR014721">
    <property type="entry name" value="Ribsml_uS5_D2-typ_fold_subgr"/>
</dbReference>